<feature type="domain" description="CBS" evidence="6">
    <location>
        <begin position="23"/>
        <end position="85"/>
    </location>
</feature>
<organism evidence="7 8">
    <name type="scientific">Desmophyllum pertusum</name>
    <dbReference type="NCBI Taxonomy" id="174260"/>
    <lineage>
        <taxon>Eukaryota</taxon>
        <taxon>Metazoa</taxon>
        <taxon>Cnidaria</taxon>
        <taxon>Anthozoa</taxon>
        <taxon>Hexacorallia</taxon>
        <taxon>Scleractinia</taxon>
        <taxon>Caryophylliina</taxon>
        <taxon>Caryophylliidae</taxon>
        <taxon>Desmophyllum</taxon>
    </lineage>
</organism>
<dbReference type="SMART" id="SM00116">
    <property type="entry name" value="CBS"/>
    <property type="match status" value="2"/>
</dbReference>
<evidence type="ECO:0000256" key="1">
    <source>
        <dbReference type="ARBA" id="ARBA00006750"/>
    </source>
</evidence>
<dbReference type="GO" id="GO:0005737">
    <property type="term" value="C:cytoplasm"/>
    <property type="evidence" value="ECO:0007669"/>
    <property type="project" value="TreeGrafter"/>
</dbReference>
<dbReference type="PANTHER" id="PTHR13780:SF35">
    <property type="entry name" value="LD22662P"/>
    <property type="match status" value="1"/>
</dbReference>
<keyword evidence="2" id="KW-0677">Repeat</keyword>
<keyword evidence="7" id="KW-0418">Kinase</keyword>
<dbReference type="GO" id="GO:0031588">
    <property type="term" value="C:nucleotide-activated protein kinase complex"/>
    <property type="evidence" value="ECO:0007669"/>
    <property type="project" value="TreeGrafter"/>
</dbReference>
<evidence type="ECO:0000256" key="2">
    <source>
        <dbReference type="ARBA" id="ARBA00022737"/>
    </source>
</evidence>
<dbReference type="CDD" id="cd04641">
    <property type="entry name" value="CBS_euAMPK_gamma-like_repeat2"/>
    <property type="match status" value="1"/>
</dbReference>
<dbReference type="AlphaFoldDB" id="A0A9X0CQR7"/>
<name>A0A9X0CQR7_9CNID</name>
<proteinExistence type="inferred from homology"/>
<dbReference type="InterPro" id="IPR000644">
    <property type="entry name" value="CBS_dom"/>
</dbReference>
<dbReference type="GO" id="GO:0016208">
    <property type="term" value="F:AMP binding"/>
    <property type="evidence" value="ECO:0007669"/>
    <property type="project" value="TreeGrafter"/>
</dbReference>
<dbReference type="GO" id="GO:0005634">
    <property type="term" value="C:nucleus"/>
    <property type="evidence" value="ECO:0007669"/>
    <property type="project" value="TreeGrafter"/>
</dbReference>
<evidence type="ECO:0000256" key="5">
    <source>
        <dbReference type="PROSITE-ProRule" id="PRU00703"/>
    </source>
</evidence>
<sequence>MFSSLTQTNPPEFMRSTLQELGIGTYDNVAMISPQTPLITAFHMFSEKRVSALPVIDDNGVVVDIYARFDVINLAAEKTYNNLDVTVKQALQHRSEGFEGVHKCYLDETLHTIIDRLTDAGVHRLVIVDKENRCIGVLSLSDILKFLVLRPLATSHVDQAQAAMQASA</sequence>
<dbReference type="GO" id="GO:0016301">
    <property type="term" value="F:kinase activity"/>
    <property type="evidence" value="ECO:0007669"/>
    <property type="project" value="UniProtKB-KW"/>
</dbReference>
<dbReference type="PANTHER" id="PTHR13780">
    <property type="entry name" value="AMP-ACTIVATED PROTEIN KINASE, GAMMA REGULATORY SUBUNIT"/>
    <property type="match status" value="1"/>
</dbReference>
<dbReference type="OrthoDB" id="449052at2759"/>
<gene>
    <name evidence="7" type="primary">PRKAG2_2</name>
    <name evidence="7" type="ORF">OS493_020645</name>
</gene>
<dbReference type="Pfam" id="PF00571">
    <property type="entry name" value="CBS"/>
    <property type="match status" value="2"/>
</dbReference>
<dbReference type="GO" id="GO:0019887">
    <property type="term" value="F:protein kinase regulator activity"/>
    <property type="evidence" value="ECO:0007669"/>
    <property type="project" value="TreeGrafter"/>
</dbReference>
<comment type="similarity">
    <text evidence="1">Belongs to the 5'-AMP-activated protein kinase gamma subunit family.</text>
</comment>
<accession>A0A9X0CQR7</accession>
<evidence type="ECO:0000313" key="8">
    <source>
        <dbReference type="Proteomes" id="UP001163046"/>
    </source>
</evidence>
<dbReference type="GO" id="GO:0019901">
    <property type="term" value="F:protein kinase binding"/>
    <property type="evidence" value="ECO:0007669"/>
    <property type="project" value="TreeGrafter"/>
</dbReference>
<dbReference type="EMBL" id="MU826838">
    <property type="protein sequence ID" value="KAJ7372210.1"/>
    <property type="molecule type" value="Genomic_DNA"/>
</dbReference>
<dbReference type="Proteomes" id="UP001163046">
    <property type="component" value="Unassembled WGS sequence"/>
</dbReference>
<dbReference type="PROSITE" id="PS51371">
    <property type="entry name" value="CBS"/>
    <property type="match status" value="2"/>
</dbReference>
<dbReference type="InterPro" id="IPR050511">
    <property type="entry name" value="AMPK_gamma/SDS23_families"/>
</dbReference>
<evidence type="ECO:0000259" key="6">
    <source>
        <dbReference type="PROSITE" id="PS51371"/>
    </source>
</evidence>
<protein>
    <submittedName>
        <fullName evidence="7">5'-AMP-activated protein kinase subunit gamma-2</fullName>
    </submittedName>
</protein>
<keyword evidence="8" id="KW-1185">Reference proteome</keyword>
<dbReference type="SUPFAM" id="SSF54631">
    <property type="entry name" value="CBS-domain pair"/>
    <property type="match status" value="1"/>
</dbReference>
<comment type="subunit">
    <text evidence="4">AMPK is a heterotrimer of an alpha catalytic subunit (PRKAA1 or PRKAA2), a beta (PRKAB1 or PRKAB2) and a gamma non-catalytic subunits (PRKAG1, PRKAG2 or PRKAG3). Interacts with FNIP1 and FNIP2.</text>
</comment>
<dbReference type="InterPro" id="IPR046342">
    <property type="entry name" value="CBS_dom_sf"/>
</dbReference>
<comment type="caution">
    <text evidence="7">The sequence shown here is derived from an EMBL/GenBank/DDBJ whole genome shotgun (WGS) entry which is preliminary data.</text>
</comment>
<reference evidence="7" key="1">
    <citation type="submission" date="2023-01" db="EMBL/GenBank/DDBJ databases">
        <title>Genome assembly of the deep-sea coral Lophelia pertusa.</title>
        <authorList>
            <person name="Herrera S."/>
            <person name="Cordes E."/>
        </authorList>
    </citation>
    <scope>NUCLEOTIDE SEQUENCE</scope>
    <source>
        <strain evidence="7">USNM1676648</strain>
        <tissue evidence="7">Polyp</tissue>
    </source>
</reference>
<evidence type="ECO:0000256" key="4">
    <source>
        <dbReference type="ARBA" id="ARBA00025878"/>
    </source>
</evidence>
<keyword evidence="3 5" id="KW-0129">CBS domain</keyword>
<evidence type="ECO:0000256" key="3">
    <source>
        <dbReference type="ARBA" id="ARBA00023122"/>
    </source>
</evidence>
<feature type="domain" description="CBS" evidence="6">
    <location>
        <begin position="94"/>
        <end position="154"/>
    </location>
</feature>
<dbReference type="Gene3D" id="3.10.580.10">
    <property type="entry name" value="CBS-domain"/>
    <property type="match status" value="1"/>
</dbReference>
<evidence type="ECO:0000313" key="7">
    <source>
        <dbReference type="EMBL" id="KAJ7372210.1"/>
    </source>
</evidence>
<keyword evidence="7" id="KW-0808">Transferase</keyword>